<dbReference type="AlphaFoldDB" id="A0A9X1B504"/>
<proteinExistence type="inferred from homology"/>
<comment type="caution">
    <text evidence="9">The sequence shown here is derived from an EMBL/GenBank/DDBJ whole genome shotgun (WGS) entry which is preliminary data.</text>
</comment>
<dbReference type="InterPro" id="IPR050196">
    <property type="entry name" value="Cytochrome_P450_Monoox"/>
</dbReference>
<protein>
    <recommendedName>
        <fullName evidence="11">Cytochrome P450</fullName>
    </recommendedName>
</protein>
<evidence type="ECO:0000256" key="8">
    <source>
        <dbReference type="RuleBase" id="RU000461"/>
    </source>
</evidence>
<dbReference type="Pfam" id="PF00067">
    <property type="entry name" value="p450"/>
    <property type="match status" value="1"/>
</dbReference>
<accession>A0A9X1B504</accession>
<dbReference type="PANTHER" id="PTHR24291:SF50">
    <property type="entry name" value="BIFUNCTIONAL ALBAFLAVENONE MONOOXYGENASE_TERPENE SYNTHASE"/>
    <property type="match status" value="1"/>
</dbReference>
<dbReference type="PRINTS" id="PR00465">
    <property type="entry name" value="EP450IV"/>
</dbReference>
<name>A0A9X1B504_9GAMM</name>
<sequence length="458" mass="51382">MHLHPATDPVTPPDQVAAKPPTLSAFASLPPLFRRDLLTLFARASESPFVRLDYLGFRLFQLNDPALIREVLLDKERRYRKGRLMRRLSAVTGEGLLINDGERWKKHRRLANPSMSGRRLAGYAPAMAESARLLVERWRALPAGQPVDLIAEISRTTLIALLRTLFGIDYDARYADVSEVIHRLLDALVQRGSSLLAPPLSWPTPANLAFRRKIAEAEAILARIIDSRRRHLDDDDDPSDLLGQWLRQREQDPEHFTPDEMRDELMTMLIAGHHSLAIALSWALWEIAGDAGLQQGLRAEVDALEQAPADANAMQDLPLTQGAFLEALRLYPQPPILLRDALSDHVLGGYRIRAGDQLIINILAIHHDPQLWPEPHRFRADRYPNINPDHLMQAHHLGFGGGPRSCIGRRFALIEGTLLLAHLLRGLQLDRATAGPIEPRFAGMMVPTAPLLLHVTPR</sequence>
<evidence type="ECO:0000313" key="9">
    <source>
        <dbReference type="EMBL" id="MBK1619187.1"/>
    </source>
</evidence>
<evidence type="ECO:0000256" key="3">
    <source>
        <dbReference type="ARBA" id="ARBA00022723"/>
    </source>
</evidence>
<dbReference type="PANTHER" id="PTHR24291">
    <property type="entry name" value="CYTOCHROME P450 FAMILY 4"/>
    <property type="match status" value="1"/>
</dbReference>
<feature type="binding site" description="axial binding residue" evidence="7">
    <location>
        <position position="406"/>
    </location>
    <ligand>
        <name>heme</name>
        <dbReference type="ChEBI" id="CHEBI:30413"/>
    </ligand>
    <ligandPart>
        <name>Fe</name>
        <dbReference type="ChEBI" id="CHEBI:18248"/>
    </ligandPart>
</feature>
<comment type="cofactor">
    <cofactor evidence="7">
        <name>heme</name>
        <dbReference type="ChEBI" id="CHEBI:30413"/>
    </cofactor>
</comment>
<evidence type="ECO:0000256" key="4">
    <source>
        <dbReference type="ARBA" id="ARBA00023002"/>
    </source>
</evidence>
<reference evidence="9 10" key="1">
    <citation type="journal article" date="2020" name="Microorganisms">
        <title>Osmotic Adaptation and Compatible Solute Biosynthesis of Phototrophic Bacteria as Revealed from Genome Analyses.</title>
        <authorList>
            <person name="Imhoff J.F."/>
            <person name="Rahn T."/>
            <person name="Kunzel S."/>
            <person name="Keller A."/>
            <person name="Neulinger S.C."/>
        </authorList>
    </citation>
    <scope>NUCLEOTIDE SEQUENCE [LARGE SCALE GENOMIC DNA]</scope>
    <source>
        <strain evidence="9 10">DSM 25653</strain>
    </source>
</reference>
<dbReference type="InterPro" id="IPR017972">
    <property type="entry name" value="Cyt_P450_CS"/>
</dbReference>
<keyword evidence="5 7" id="KW-0408">Iron</keyword>
<dbReference type="GO" id="GO:0005506">
    <property type="term" value="F:iron ion binding"/>
    <property type="evidence" value="ECO:0007669"/>
    <property type="project" value="InterPro"/>
</dbReference>
<evidence type="ECO:0000256" key="2">
    <source>
        <dbReference type="ARBA" id="ARBA00022617"/>
    </source>
</evidence>
<dbReference type="GO" id="GO:0004497">
    <property type="term" value="F:monooxygenase activity"/>
    <property type="evidence" value="ECO:0007669"/>
    <property type="project" value="UniProtKB-KW"/>
</dbReference>
<evidence type="ECO:0000313" key="10">
    <source>
        <dbReference type="Proteomes" id="UP001138768"/>
    </source>
</evidence>
<keyword evidence="10" id="KW-1185">Reference proteome</keyword>
<dbReference type="PROSITE" id="PS00086">
    <property type="entry name" value="CYTOCHROME_P450"/>
    <property type="match status" value="1"/>
</dbReference>
<evidence type="ECO:0000256" key="5">
    <source>
        <dbReference type="ARBA" id="ARBA00023004"/>
    </source>
</evidence>
<evidence type="ECO:0000256" key="7">
    <source>
        <dbReference type="PIRSR" id="PIRSR602403-1"/>
    </source>
</evidence>
<dbReference type="GO" id="GO:0020037">
    <property type="term" value="F:heme binding"/>
    <property type="evidence" value="ECO:0007669"/>
    <property type="project" value="InterPro"/>
</dbReference>
<gene>
    <name evidence="9" type="ORF">CKO42_12225</name>
</gene>
<dbReference type="EMBL" id="NRRY01000018">
    <property type="protein sequence ID" value="MBK1619187.1"/>
    <property type="molecule type" value="Genomic_DNA"/>
</dbReference>
<organism evidence="9 10">
    <name type="scientific">Lamprobacter modestohalophilus</name>
    <dbReference type="NCBI Taxonomy" id="1064514"/>
    <lineage>
        <taxon>Bacteria</taxon>
        <taxon>Pseudomonadati</taxon>
        <taxon>Pseudomonadota</taxon>
        <taxon>Gammaproteobacteria</taxon>
        <taxon>Chromatiales</taxon>
        <taxon>Chromatiaceae</taxon>
        <taxon>Lamprobacter</taxon>
    </lineage>
</organism>
<dbReference type="SUPFAM" id="SSF48264">
    <property type="entry name" value="Cytochrome P450"/>
    <property type="match status" value="1"/>
</dbReference>
<keyword evidence="4 8" id="KW-0560">Oxidoreductase</keyword>
<dbReference type="RefSeq" id="WP_200244251.1">
    <property type="nucleotide sequence ID" value="NZ_NRRY01000018.1"/>
</dbReference>
<comment type="similarity">
    <text evidence="1 8">Belongs to the cytochrome P450 family.</text>
</comment>
<evidence type="ECO:0008006" key="11">
    <source>
        <dbReference type="Google" id="ProtNLM"/>
    </source>
</evidence>
<dbReference type="GO" id="GO:0016705">
    <property type="term" value="F:oxidoreductase activity, acting on paired donors, with incorporation or reduction of molecular oxygen"/>
    <property type="evidence" value="ECO:0007669"/>
    <property type="project" value="InterPro"/>
</dbReference>
<dbReference type="InterPro" id="IPR036396">
    <property type="entry name" value="Cyt_P450_sf"/>
</dbReference>
<keyword evidence="3 7" id="KW-0479">Metal-binding</keyword>
<dbReference type="PRINTS" id="PR00385">
    <property type="entry name" value="P450"/>
</dbReference>
<dbReference type="Gene3D" id="1.10.630.10">
    <property type="entry name" value="Cytochrome P450"/>
    <property type="match status" value="1"/>
</dbReference>
<keyword evidence="6 8" id="KW-0503">Monooxygenase</keyword>
<dbReference type="InterPro" id="IPR002403">
    <property type="entry name" value="Cyt_P450_E_grp-IV"/>
</dbReference>
<evidence type="ECO:0000256" key="6">
    <source>
        <dbReference type="ARBA" id="ARBA00023033"/>
    </source>
</evidence>
<dbReference type="InterPro" id="IPR001128">
    <property type="entry name" value="Cyt_P450"/>
</dbReference>
<dbReference type="Proteomes" id="UP001138768">
    <property type="component" value="Unassembled WGS sequence"/>
</dbReference>
<evidence type="ECO:0000256" key="1">
    <source>
        <dbReference type="ARBA" id="ARBA00010617"/>
    </source>
</evidence>
<keyword evidence="2 7" id="KW-0349">Heme</keyword>